<dbReference type="STRING" id="490629.SAMN05216266_11129"/>
<dbReference type="InterPro" id="IPR050703">
    <property type="entry name" value="Flavin_MAO"/>
</dbReference>
<dbReference type="Gene3D" id="1.10.405.10">
    <property type="entry name" value="Guanine Nucleotide Dissociation Inhibitor, domain 1"/>
    <property type="match status" value="1"/>
</dbReference>
<evidence type="ECO:0000313" key="6">
    <source>
        <dbReference type="EMBL" id="SFB42846.1"/>
    </source>
</evidence>
<dbReference type="Gene3D" id="3.90.660.10">
    <property type="match status" value="1"/>
</dbReference>
<reference evidence="7" key="1">
    <citation type="submission" date="2016-10" db="EMBL/GenBank/DDBJ databases">
        <authorList>
            <person name="Varghese N."/>
            <person name="Submissions S."/>
        </authorList>
    </citation>
    <scope>NUCLEOTIDE SEQUENCE [LARGE SCALE GENOMIC DNA]</scope>
    <source>
        <strain evidence="7">CGMCC 4.3568</strain>
    </source>
</reference>
<dbReference type="OrthoDB" id="337830at2"/>
<dbReference type="PANTHER" id="PTHR43563">
    <property type="entry name" value="AMINE OXIDASE"/>
    <property type="match status" value="1"/>
</dbReference>
<evidence type="ECO:0000259" key="5">
    <source>
        <dbReference type="Pfam" id="PF01593"/>
    </source>
</evidence>
<feature type="binding site" evidence="4">
    <location>
        <position position="244"/>
    </location>
    <ligand>
        <name>FAD</name>
        <dbReference type="ChEBI" id="CHEBI:57692"/>
    </ligand>
</feature>
<feature type="domain" description="Amine oxidase" evidence="5">
    <location>
        <begin position="25"/>
        <end position="458"/>
    </location>
</feature>
<keyword evidence="7" id="KW-1185">Reference proteome</keyword>
<evidence type="ECO:0000256" key="3">
    <source>
        <dbReference type="ARBA" id="ARBA00023002"/>
    </source>
</evidence>
<evidence type="ECO:0000256" key="2">
    <source>
        <dbReference type="ARBA" id="ARBA00005995"/>
    </source>
</evidence>
<dbReference type="Pfam" id="PF01593">
    <property type="entry name" value="Amino_oxidase"/>
    <property type="match status" value="1"/>
</dbReference>
<dbReference type="RefSeq" id="WP_091674526.1">
    <property type="nucleotide sequence ID" value="NZ_FOKG01000011.1"/>
</dbReference>
<dbReference type="SUPFAM" id="SSF51905">
    <property type="entry name" value="FAD/NAD(P)-binding domain"/>
    <property type="match status" value="1"/>
</dbReference>
<feature type="binding site" evidence="4">
    <location>
        <position position="434"/>
    </location>
    <ligand>
        <name>FAD</name>
        <dbReference type="ChEBI" id="CHEBI:57692"/>
    </ligand>
</feature>
<dbReference type="Proteomes" id="UP000243799">
    <property type="component" value="Unassembled WGS sequence"/>
</dbReference>
<dbReference type="InterPro" id="IPR001613">
    <property type="entry name" value="Flavin_amine_oxidase"/>
</dbReference>
<evidence type="ECO:0000256" key="1">
    <source>
        <dbReference type="ARBA" id="ARBA00001974"/>
    </source>
</evidence>
<dbReference type="PRINTS" id="PR00757">
    <property type="entry name" value="AMINEOXDASEF"/>
</dbReference>
<evidence type="ECO:0000256" key="4">
    <source>
        <dbReference type="PIRSR" id="PIRSR601613-1"/>
    </source>
</evidence>
<dbReference type="InterPro" id="IPR036188">
    <property type="entry name" value="FAD/NAD-bd_sf"/>
</dbReference>
<feature type="binding site" evidence="4">
    <location>
        <position position="350"/>
    </location>
    <ligand>
        <name>substrate</name>
    </ligand>
</feature>
<dbReference type="InterPro" id="IPR002937">
    <property type="entry name" value="Amino_oxidase"/>
</dbReference>
<dbReference type="EMBL" id="FOKG01000011">
    <property type="protein sequence ID" value="SFB42846.1"/>
    <property type="molecule type" value="Genomic_DNA"/>
</dbReference>
<evidence type="ECO:0000313" key="7">
    <source>
        <dbReference type="Proteomes" id="UP000243799"/>
    </source>
</evidence>
<dbReference type="Gene3D" id="3.50.50.60">
    <property type="entry name" value="FAD/NAD(P)-binding domain"/>
    <property type="match status" value="1"/>
</dbReference>
<sequence>MLRSTTSQPAPPTFAPVVVIGAGYAGLSAALTLHDHGVPALVLEGADRVGGRIWSHRTPGGALIDHGGQWVGPNQHMLLALADRFGCATFPTWDTGEHLEAWRDGAVRRYRGDGPDYAPGAAGYQEATARVDAMAREVDLSDPGSGPMAGDWDSETVHSYFLRTVACPAARVRLHLAVQGVLAMEPREVSVLHLVFYVASAGGFAQLMETSGAAQEARFTAGAQAPARAIAEHLGDSVRLNTQVTAVDQRPDVVEVHTGAGVVRTSRVVVATPPPATAAICFLPALPNARARWIQRSVMGDVAKVHVVYPRPFWRAAGLSGVASLYDESTFGVVFDNSPPNADQGILVAFSYGDRLRRWFSLGQEERQADVLRTLTRLFGPEAGEPVDYLEKIWPDDPWARGGYAANPGPGSWVAHGRAGWREPCGRIHWAGAETASRWNGYMDGAISSGERAAHEVLRAFAERESGSG</sequence>
<gene>
    <name evidence="6" type="ORF">SAMN05216266_11129</name>
</gene>
<dbReference type="PANTHER" id="PTHR43563:SF1">
    <property type="entry name" value="AMINE OXIDASE [FLAVIN-CONTAINING] B"/>
    <property type="match status" value="1"/>
</dbReference>
<comment type="similarity">
    <text evidence="2">Belongs to the flavin monoamine oxidase family.</text>
</comment>
<protein>
    <submittedName>
        <fullName evidence="6">Monoamine oxidase</fullName>
    </submittedName>
</protein>
<organism evidence="6 7">
    <name type="scientific">Amycolatopsis marina</name>
    <dbReference type="NCBI Taxonomy" id="490629"/>
    <lineage>
        <taxon>Bacteria</taxon>
        <taxon>Bacillati</taxon>
        <taxon>Actinomycetota</taxon>
        <taxon>Actinomycetes</taxon>
        <taxon>Pseudonocardiales</taxon>
        <taxon>Pseudonocardiaceae</taxon>
        <taxon>Amycolatopsis</taxon>
    </lineage>
</organism>
<dbReference type="SUPFAM" id="SSF54373">
    <property type="entry name" value="FAD-linked reductases, C-terminal domain"/>
    <property type="match status" value="1"/>
</dbReference>
<proteinExistence type="inferred from homology"/>
<accession>A0A1I1AZL9</accession>
<dbReference type="AlphaFoldDB" id="A0A1I1AZL9"/>
<name>A0A1I1AZL9_9PSEU</name>
<dbReference type="GO" id="GO:0016491">
    <property type="term" value="F:oxidoreductase activity"/>
    <property type="evidence" value="ECO:0007669"/>
    <property type="project" value="UniProtKB-KW"/>
</dbReference>
<keyword evidence="3" id="KW-0560">Oxidoreductase</keyword>
<comment type="cofactor">
    <cofactor evidence="1">
        <name>FAD</name>
        <dbReference type="ChEBI" id="CHEBI:57692"/>
    </cofactor>
</comment>